<organism evidence="2 3">
    <name type="scientific">Porphyromonas asaccharolytica (strain ATCC 25260 / DSM 20707 / BCRC 10618 / CCUG 7834 / JCM 6326 / LMG 13178 / VPI 4198 / B440)</name>
    <name type="common">Bacteroides asaccharolyticus</name>
    <dbReference type="NCBI Taxonomy" id="879243"/>
    <lineage>
        <taxon>Bacteria</taxon>
        <taxon>Pseudomonadati</taxon>
        <taxon>Bacteroidota</taxon>
        <taxon>Bacteroidia</taxon>
        <taxon>Bacteroidales</taxon>
        <taxon>Porphyromonadaceae</taxon>
        <taxon>Porphyromonas</taxon>
    </lineage>
</organism>
<dbReference type="OrthoDB" id="9815425at2"/>
<dbReference type="EMBL" id="CP002689">
    <property type="protein sequence ID" value="AEE12136.1"/>
    <property type="molecule type" value="Genomic_DNA"/>
</dbReference>
<dbReference type="InterPro" id="IPR013094">
    <property type="entry name" value="AB_hydrolase_3"/>
</dbReference>
<dbReference type="GO" id="GO:0016787">
    <property type="term" value="F:hydrolase activity"/>
    <property type="evidence" value="ECO:0007669"/>
    <property type="project" value="InterPro"/>
</dbReference>
<dbReference type="Pfam" id="PF07859">
    <property type="entry name" value="Abhydrolase_3"/>
    <property type="match status" value="1"/>
</dbReference>
<dbReference type="Gene3D" id="3.40.50.1820">
    <property type="entry name" value="alpha/beta hydrolase"/>
    <property type="match status" value="1"/>
</dbReference>
<proteinExistence type="predicted"/>
<evidence type="ECO:0000259" key="1">
    <source>
        <dbReference type="Pfam" id="PF07859"/>
    </source>
</evidence>
<keyword evidence="3" id="KW-1185">Reference proteome</keyword>
<gene>
    <name evidence="2" type="ordered locus">Poras_0182</name>
</gene>
<dbReference type="InterPro" id="IPR029058">
    <property type="entry name" value="AB_hydrolase_fold"/>
</dbReference>
<feature type="domain" description="Alpha/beta hydrolase fold-3" evidence="1">
    <location>
        <begin position="76"/>
        <end position="290"/>
    </location>
</feature>
<dbReference type="SUPFAM" id="SSF53474">
    <property type="entry name" value="alpha/beta-Hydrolases"/>
    <property type="match status" value="1"/>
</dbReference>
<dbReference type="AlphaFoldDB" id="F4KLM9"/>
<dbReference type="KEGG" id="pah:Poras_0182"/>
<dbReference type="eggNOG" id="COG0657">
    <property type="taxonomic scope" value="Bacteria"/>
</dbReference>
<reference evidence="3" key="1">
    <citation type="submission" date="2011-04" db="EMBL/GenBank/DDBJ databases">
        <title>The complete genome of Porphyromonas asaccharolytica DSM 20707.</title>
        <authorList>
            <person name="Lucas S."/>
            <person name="Han J."/>
            <person name="Lapidus A."/>
            <person name="Bruce D."/>
            <person name="Goodwin L."/>
            <person name="Pitluck S."/>
            <person name="Peters L."/>
            <person name="Kyrpides N."/>
            <person name="Mavromatis K."/>
            <person name="Ivanova N."/>
            <person name="Ovchinnikova G."/>
            <person name="Pagani I."/>
            <person name="Lu M."/>
            <person name="Detter J.C."/>
            <person name="Tapia R."/>
            <person name="Han C."/>
            <person name="Land M."/>
            <person name="Hauser L."/>
            <person name="Markowitz V."/>
            <person name="Cheng J.-F."/>
            <person name="Hugenholtz P."/>
            <person name="Woyke T."/>
            <person name="Wu D."/>
            <person name="Gronow S."/>
            <person name="Wellnitz S."/>
            <person name="Brambilla E."/>
            <person name="Klenk H.-P."/>
            <person name="Eisen J.A."/>
        </authorList>
    </citation>
    <scope>NUCLEOTIDE SEQUENCE [LARGE SCALE GENOMIC DNA]</scope>
    <source>
        <strain evidence="3">ATCC 25260 / DSM 20707 / VPI 4198</strain>
    </source>
</reference>
<evidence type="ECO:0000313" key="2">
    <source>
        <dbReference type="EMBL" id="AEE12136.1"/>
    </source>
</evidence>
<dbReference type="Proteomes" id="UP000006545">
    <property type="component" value="Chromosome"/>
</dbReference>
<sequence length="311" mass="35551">MSITYRVAASIVRLLNIKKLFRKSEAEILAFATKQSNKFRLRLDQFKGYHCSIEEVDGFKCVKLQATPKPAAKAVLLLYGGGYVTPPDARDFKIAKRIVDQTGSDVWFFLYPLIVEQTLEVTFEKTHQLYRRMLEQYAPEQISILGFSSGACLAIGIGQYNNEQRMQLPSPRQIIAVSPGGIPLSLCEGHEDMADEDADFIASLKALSEQDIIVDYHYFGTVASIINRRKRQPDYMINSCVGDFSHFPKTYLYYGSHECLYACAPYYKRAFVQYGVPYEIHIGEGLCHCYPLFRFFPEGRKAQDEIINRLR</sequence>
<dbReference type="HOGENOM" id="CLU_070793_0_0_10"/>
<dbReference type="STRING" id="879243.Poras_0182"/>
<dbReference type="RefSeq" id="WP_013759826.1">
    <property type="nucleotide sequence ID" value="NC_015501.1"/>
</dbReference>
<evidence type="ECO:0000313" key="3">
    <source>
        <dbReference type="Proteomes" id="UP000006545"/>
    </source>
</evidence>
<protein>
    <submittedName>
        <fullName evidence="2">Esterase</fullName>
    </submittedName>
</protein>
<name>F4KLM9_PORAD</name>
<accession>F4KLM9</accession>